<reference evidence="2 3" key="1">
    <citation type="submission" date="2016-11" db="EMBL/GenBank/DDBJ databases">
        <authorList>
            <person name="Jaros S."/>
            <person name="Januszkiewicz K."/>
            <person name="Wedrychowicz H."/>
        </authorList>
    </citation>
    <scope>NUCLEOTIDE SEQUENCE [LARGE SCALE GENOMIC DNA]</scope>
    <source>
        <strain evidence="2 3">DSM 21758</strain>
    </source>
</reference>
<accession>A0A1M6Q7E4</accession>
<dbReference type="STRING" id="1121302.SAMN02745163_03308"/>
<protein>
    <submittedName>
        <fullName evidence="2">Acetyltransferase (GNAT) domain-containing protein</fullName>
    </submittedName>
</protein>
<dbReference type="Proteomes" id="UP000184310">
    <property type="component" value="Unassembled WGS sequence"/>
</dbReference>
<feature type="domain" description="BioF2-like acetyltransferase" evidence="1">
    <location>
        <begin position="160"/>
        <end position="268"/>
    </location>
</feature>
<dbReference type="InterPro" id="IPR050644">
    <property type="entry name" value="PG_Glycine_Bridge_Synth"/>
</dbReference>
<dbReference type="PANTHER" id="PTHR36174">
    <property type="entry name" value="LIPID II:GLYCINE GLYCYLTRANSFERASE"/>
    <property type="match status" value="1"/>
</dbReference>
<dbReference type="GO" id="GO:0016740">
    <property type="term" value="F:transferase activity"/>
    <property type="evidence" value="ECO:0007669"/>
    <property type="project" value="UniProtKB-KW"/>
</dbReference>
<keyword evidence="3" id="KW-1185">Reference proteome</keyword>
<evidence type="ECO:0000313" key="3">
    <source>
        <dbReference type="Proteomes" id="UP000184310"/>
    </source>
</evidence>
<dbReference type="RefSeq" id="WP_072990368.1">
    <property type="nucleotide sequence ID" value="NZ_FQZB01000014.1"/>
</dbReference>
<dbReference type="InterPro" id="IPR016181">
    <property type="entry name" value="Acyl_CoA_acyltransferase"/>
</dbReference>
<evidence type="ECO:0000313" key="2">
    <source>
        <dbReference type="EMBL" id="SHK16068.1"/>
    </source>
</evidence>
<proteinExistence type="predicted"/>
<dbReference type="PANTHER" id="PTHR36174:SF1">
    <property type="entry name" value="LIPID II:GLYCINE GLYCYLTRANSFERASE"/>
    <property type="match status" value="1"/>
</dbReference>
<dbReference type="Gene3D" id="3.40.630.30">
    <property type="match status" value="1"/>
</dbReference>
<dbReference type="InterPro" id="IPR038740">
    <property type="entry name" value="BioF2-like_GNAT_dom"/>
</dbReference>
<dbReference type="OrthoDB" id="116151at2"/>
<keyword evidence="2" id="KW-0808">Transferase</keyword>
<evidence type="ECO:0000259" key="1">
    <source>
        <dbReference type="Pfam" id="PF13480"/>
    </source>
</evidence>
<dbReference type="EMBL" id="FQZB01000014">
    <property type="protein sequence ID" value="SHK16068.1"/>
    <property type="molecule type" value="Genomic_DNA"/>
</dbReference>
<name>A0A1M6Q7E4_9CLOT</name>
<dbReference type="AlphaFoldDB" id="A0A1M6Q7E4"/>
<dbReference type="Pfam" id="PF13480">
    <property type="entry name" value="Acetyltransf_6"/>
    <property type="match status" value="1"/>
</dbReference>
<sequence length="328" mass="38751">MEVKFINENDFELWDNFVDDSIQGNIFCKSKWLSILSNEIRILVVFENNRIIAGIPLPCTKKGIFGMPKLTPKLGVLFSNEFQKLNTVKRNAKEMESLNLLIKNLPSGMSWDYNFSENFTNYLPFIWNNYNVNLKYSYVINNLSDLDKVYSNFSYDTKYLIRKAMKNNIYVEESNDVKAFYEVNKKTFERQGMQIPYTYNLIEELYNKYKDVNAKVFIAKNKENEPIAGLFLLFDDECSYYLMGGADPKWRKYGSQTLLIWEAIKFSATVSKKFDFEGSMIPNIERAFREFGSEQKIYYNVEKNSVTFNLVYKFLRKHKNIIRKFVNV</sequence>
<dbReference type="SUPFAM" id="SSF55729">
    <property type="entry name" value="Acyl-CoA N-acyltransferases (Nat)"/>
    <property type="match status" value="1"/>
</dbReference>
<organism evidence="2 3">
    <name type="scientific">Clostridium cavendishii DSM 21758</name>
    <dbReference type="NCBI Taxonomy" id="1121302"/>
    <lineage>
        <taxon>Bacteria</taxon>
        <taxon>Bacillati</taxon>
        <taxon>Bacillota</taxon>
        <taxon>Clostridia</taxon>
        <taxon>Eubacteriales</taxon>
        <taxon>Clostridiaceae</taxon>
        <taxon>Clostridium</taxon>
    </lineage>
</organism>
<gene>
    <name evidence="2" type="ORF">SAMN02745163_03308</name>
</gene>